<dbReference type="GO" id="GO:0015031">
    <property type="term" value="P:protein transport"/>
    <property type="evidence" value="ECO:0007669"/>
    <property type="project" value="UniProtKB-KW"/>
</dbReference>
<keyword evidence="6 11" id="KW-1133">Transmembrane helix</keyword>
<feature type="region of interest" description="Disordered" evidence="10">
    <location>
        <begin position="83"/>
        <end position="105"/>
    </location>
</feature>
<evidence type="ECO:0000256" key="3">
    <source>
        <dbReference type="ARBA" id="ARBA00022448"/>
    </source>
</evidence>
<sequence>MSTSWDNARRHARALETALDSKLSTYSKLAASIARGSSLGGSSSRDELSMEEEGIGGYKLVEEEIEELLSKLEQAIEDLTALINSPSQPPSTSMQHSAQTHRDNLDDYRRDFVRTRNNVEQTIRRSNLLGSVRKDISDYKSGRSGTTDALLQDRSRIDSSHRMIDDTLNQAYATREDFAQQRTFLASIDSRMGGVLNQLPGINSLITMIRTRRRRDNVIMGCVIGLCVVLLLGYMFGF</sequence>
<evidence type="ECO:0000313" key="13">
    <source>
        <dbReference type="Proteomes" id="UP000053392"/>
    </source>
</evidence>
<evidence type="ECO:0000256" key="2">
    <source>
        <dbReference type="ARBA" id="ARBA00008473"/>
    </source>
</evidence>
<dbReference type="GO" id="GO:0031201">
    <property type="term" value="C:SNARE complex"/>
    <property type="evidence" value="ECO:0007669"/>
    <property type="project" value="TreeGrafter"/>
</dbReference>
<comment type="similarity">
    <text evidence="2 9">Belongs to the GOSR1 family.</text>
</comment>
<dbReference type="GO" id="GO:0006888">
    <property type="term" value="P:endoplasmic reticulum to Golgi vesicle-mediated transport"/>
    <property type="evidence" value="ECO:0007669"/>
    <property type="project" value="InterPro"/>
</dbReference>
<keyword evidence="7 9" id="KW-0333">Golgi apparatus</keyword>
<evidence type="ECO:0000256" key="11">
    <source>
        <dbReference type="SAM" id="Phobius"/>
    </source>
</evidence>
<dbReference type="GO" id="GO:0005797">
    <property type="term" value="C:Golgi medial cisterna"/>
    <property type="evidence" value="ECO:0007669"/>
    <property type="project" value="TreeGrafter"/>
</dbReference>
<evidence type="ECO:0000256" key="9">
    <source>
        <dbReference type="PIRNR" id="PIRNR027109"/>
    </source>
</evidence>
<dbReference type="OrthoDB" id="422156at2759"/>
<proteinExistence type="inferred from homology"/>
<evidence type="ECO:0000256" key="7">
    <source>
        <dbReference type="ARBA" id="ARBA00023034"/>
    </source>
</evidence>
<accession>A0A0D0VAZ3</accession>
<feature type="compositionally biased region" description="Polar residues" evidence="10">
    <location>
        <begin position="83"/>
        <end position="98"/>
    </location>
</feature>
<keyword evidence="3 9" id="KW-0813">Transport</keyword>
<evidence type="ECO:0000256" key="10">
    <source>
        <dbReference type="SAM" id="MobiDB-lite"/>
    </source>
</evidence>
<keyword evidence="5 9" id="KW-0653">Protein transport</keyword>
<evidence type="ECO:0000256" key="5">
    <source>
        <dbReference type="ARBA" id="ARBA00022927"/>
    </source>
</evidence>
<evidence type="ECO:0000256" key="6">
    <source>
        <dbReference type="ARBA" id="ARBA00022989"/>
    </source>
</evidence>
<dbReference type="GO" id="GO:0006906">
    <property type="term" value="P:vesicle fusion"/>
    <property type="evidence" value="ECO:0007669"/>
    <property type="project" value="TreeGrafter"/>
</dbReference>
<protein>
    <recommendedName>
        <fullName evidence="9">Golgi SNAP receptor complex member 1</fullName>
    </recommendedName>
</protein>
<feature type="transmembrane region" description="Helical" evidence="11">
    <location>
        <begin position="218"/>
        <end position="237"/>
    </location>
</feature>
<organism evidence="12 13">
    <name type="scientific">Cryptococcus deuterogattii Ram5</name>
    <dbReference type="NCBI Taxonomy" id="1296110"/>
    <lineage>
        <taxon>Eukaryota</taxon>
        <taxon>Fungi</taxon>
        <taxon>Dikarya</taxon>
        <taxon>Basidiomycota</taxon>
        <taxon>Agaricomycotina</taxon>
        <taxon>Tremellomycetes</taxon>
        <taxon>Tremellales</taxon>
        <taxon>Cryptococcaceae</taxon>
        <taxon>Cryptococcus</taxon>
        <taxon>Cryptococcus gattii species complex</taxon>
    </lineage>
</organism>
<keyword evidence="13" id="KW-1185">Reference proteome</keyword>
<evidence type="ECO:0000256" key="8">
    <source>
        <dbReference type="ARBA" id="ARBA00023136"/>
    </source>
</evidence>
<comment type="subcellular location">
    <subcellularLocation>
        <location evidence="1">Golgi apparatus membrane</location>
        <topology evidence="1">Single-pass type IV membrane protein</topology>
    </subcellularLocation>
</comment>
<evidence type="ECO:0000256" key="1">
    <source>
        <dbReference type="ARBA" id="ARBA00004409"/>
    </source>
</evidence>
<dbReference type="GO" id="GO:0005801">
    <property type="term" value="C:cis-Golgi network"/>
    <property type="evidence" value="ECO:0007669"/>
    <property type="project" value="InterPro"/>
</dbReference>
<dbReference type="AlphaFoldDB" id="A0A0D0VAZ3"/>
<dbReference type="EMBL" id="KN847899">
    <property type="protein sequence ID" value="KIR41975.1"/>
    <property type="molecule type" value="Genomic_DNA"/>
</dbReference>
<dbReference type="Pfam" id="PF12352">
    <property type="entry name" value="V-SNARE_C"/>
    <property type="match status" value="1"/>
</dbReference>
<dbReference type="PANTHER" id="PTHR21094">
    <property type="entry name" value="GOS-28 SNARE- RELATED"/>
    <property type="match status" value="1"/>
</dbReference>
<keyword evidence="4 11" id="KW-0812">Transmembrane</keyword>
<comment type="subunit">
    <text evidence="9">Component of several multiprotein Golgi SNARE complexes.</text>
</comment>
<comment type="function">
    <text evidence="9">Involved in transport from the ER to the Golgi apparatus as well as in intra-Golgi transport. It belongs to a super-family of proteins called t-SNAREs or soluble NSF (N-ethylmaleimide-sensitive factor) attachment protein receptor.</text>
</comment>
<dbReference type="PIRSF" id="PIRSF027109">
    <property type="entry name" value="Golgi_SNARE"/>
    <property type="match status" value="1"/>
</dbReference>
<dbReference type="InterPro" id="IPR023601">
    <property type="entry name" value="Golgi_SNAP_su1"/>
</dbReference>
<dbReference type="GO" id="GO:0005484">
    <property type="term" value="F:SNAP receptor activity"/>
    <property type="evidence" value="ECO:0007669"/>
    <property type="project" value="TreeGrafter"/>
</dbReference>
<gene>
    <name evidence="12" type="ORF">I313_02137</name>
</gene>
<reference evidence="12 13" key="1">
    <citation type="submission" date="2015-01" db="EMBL/GenBank/DDBJ databases">
        <title>The Genome Sequence of Cryptococcus gattii Ram5.</title>
        <authorList>
            <consortium name="The Broad Institute Genomics Platform"/>
            <person name="Cuomo C."/>
            <person name="Litvintseva A."/>
            <person name="Chen Y."/>
            <person name="Heitman J."/>
            <person name="Sun S."/>
            <person name="Springer D."/>
            <person name="Dromer F."/>
            <person name="Young S."/>
            <person name="Zeng Q."/>
            <person name="Gargeya S."/>
            <person name="Abouelleil A."/>
            <person name="Alvarado L."/>
            <person name="Chapman S.B."/>
            <person name="Gainer-Dewar J."/>
            <person name="Goldberg J."/>
            <person name="Griggs A."/>
            <person name="Gujja S."/>
            <person name="Hansen M."/>
            <person name="Howarth C."/>
            <person name="Imamovic A."/>
            <person name="Larimer J."/>
            <person name="Murphy C."/>
            <person name="Naylor J."/>
            <person name="Pearson M."/>
            <person name="Priest M."/>
            <person name="Roberts A."/>
            <person name="Saif S."/>
            <person name="Shea T."/>
            <person name="Sykes S."/>
            <person name="Wortman J."/>
            <person name="Nusbaum C."/>
            <person name="Birren B."/>
        </authorList>
    </citation>
    <scope>NUCLEOTIDE SEQUENCE [LARGE SCALE GENOMIC DNA]</scope>
    <source>
        <strain evidence="12 13">Ram5</strain>
    </source>
</reference>
<name>A0A0D0VAZ3_9TREE</name>
<dbReference type="PANTHER" id="PTHR21094:SF2">
    <property type="entry name" value="GOLGI SNAP RECEPTOR COMPLEX MEMBER 1"/>
    <property type="match status" value="1"/>
</dbReference>
<dbReference type="GO" id="GO:0048219">
    <property type="term" value="P:inter-Golgi cisterna vesicle-mediated transport"/>
    <property type="evidence" value="ECO:0007669"/>
    <property type="project" value="TreeGrafter"/>
</dbReference>
<keyword evidence="8 9" id="KW-0472">Membrane</keyword>
<keyword evidence="9" id="KW-0931">ER-Golgi transport</keyword>
<dbReference type="GO" id="GO:0000139">
    <property type="term" value="C:Golgi membrane"/>
    <property type="evidence" value="ECO:0007669"/>
    <property type="project" value="UniProtKB-SubCell"/>
</dbReference>
<evidence type="ECO:0000256" key="4">
    <source>
        <dbReference type="ARBA" id="ARBA00022692"/>
    </source>
</evidence>
<dbReference type="Proteomes" id="UP000053392">
    <property type="component" value="Unassembled WGS sequence"/>
</dbReference>
<evidence type="ECO:0000313" key="12">
    <source>
        <dbReference type="EMBL" id="KIR41975.1"/>
    </source>
</evidence>
<dbReference type="HOGENOM" id="CLU_078034_0_1_1"/>